<feature type="non-terminal residue" evidence="1">
    <location>
        <position position="92"/>
    </location>
</feature>
<dbReference type="Proteomes" id="UP001432027">
    <property type="component" value="Unassembled WGS sequence"/>
</dbReference>
<proteinExistence type="predicted"/>
<protein>
    <submittedName>
        <fullName evidence="1">Uncharacterized protein</fullName>
    </submittedName>
</protein>
<dbReference type="AlphaFoldDB" id="A0AAV5SH11"/>
<dbReference type="EMBL" id="BTSX01000002">
    <property type="protein sequence ID" value="GMS82338.1"/>
    <property type="molecule type" value="Genomic_DNA"/>
</dbReference>
<evidence type="ECO:0000313" key="1">
    <source>
        <dbReference type="EMBL" id="GMS82338.1"/>
    </source>
</evidence>
<keyword evidence="2" id="KW-1185">Reference proteome</keyword>
<feature type="non-terminal residue" evidence="1">
    <location>
        <position position="1"/>
    </location>
</feature>
<sequence length="92" mass="10223">IMPAVDIVYQRRMKEVEDIVRAANTDRGIDLAVDGRYDSPGYCATNSTMSFICMSTNYVLTVVNMDKNMRGIDGASGKMEKVGVKRGLERLL</sequence>
<dbReference type="PANTHER" id="PTHR31751:SF42">
    <property type="entry name" value="PROTEIN CBG10204"/>
    <property type="match status" value="1"/>
</dbReference>
<accession>A0AAV5SH11</accession>
<reference evidence="1" key="1">
    <citation type="submission" date="2023-10" db="EMBL/GenBank/DDBJ databases">
        <title>Genome assembly of Pristionchus species.</title>
        <authorList>
            <person name="Yoshida K."/>
            <person name="Sommer R.J."/>
        </authorList>
    </citation>
    <scope>NUCLEOTIDE SEQUENCE</scope>
    <source>
        <strain evidence="1">RS0144</strain>
    </source>
</reference>
<organism evidence="1 2">
    <name type="scientific">Pristionchus entomophagus</name>
    <dbReference type="NCBI Taxonomy" id="358040"/>
    <lineage>
        <taxon>Eukaryota</taxon>
        <taxon>Metazoa</taxon>
        <taxon>Ecdysozoa</taxon>
        <taxon>Nematoda</taxon>
        <taxon>Chromadorea</taxon>
        <taxon>Rhabditida</taxon>
        <taxon>Rhabditina</taxon>
        <taxon>Diplogasteromorpha</taxon>
        <taxon>Diplogasteroidea</taxon>
        <taxon>Neodiplogasteridae</taxon>
        <taxon>Pristionchus</taxon>
    </lineage>
</organism>
<comment type="caution">
    <text evidence="1">The sequence shown here is derived from an EMBL/GenBank/DDBJ whole genome shotgun (WGS) entry which is preliminary data.</text>
</comment>
<evidence type="ECO:0000313" key="2">
    <source>
        <dbReference type="Proteomes" id="UP001432027"/>
    </source>
</evidence>
<dbReference type="PANTHER" id="PTHR31751">
    <property type="entry name" value="SI:CH211-108C17.2-RELATED-RELATED"/>
    <property type="match status" value="1"/>
</dbReference>
<gene>
    <name evidence="1" type="ORF">PENTCL1PPCAC_4513</name>
</gene>
<name>A0AAV5SH11_9BILA</name>